<reference evidence="2 4" key="1">
    <citation type="journal article" date="2008" name="Science">
        <title>The Physcomitrella genome reveals evolutionary insights into the conquest of land by plants.</title>
        <authorList>
            <person name="Rensing S."/>
            <person name="Lang D."/>
            <person name="Zimmer A."/>
            <person name="Terry A."/>
            <person name="Salamov A."/>
            <person name="Shapiro H."/>
            <person name="Nishiyama T."/>
            <person name="Perroud P.-F."/>
            <person name="Lindquist E."/>
            <person name="Kamisugi Y."/>
            <person name="Tanahashi T."/>
            <person name="Sakakibara K."/>
            <person name="Fujita T."/>
            <person name="Oishi K."/>
            <person name="Shin-I T."/>
            <person name="Kuroki Y."/>
            <person name="Toyoda A."/>
            <person name="Suzuki Y."/>
            <person name="Hashimoto A."/>
            <person name="Yamaguchi K."/>
            <person name="Sugano A."/>
            <person name="Kohara Y."/>
            <person name="Fujiyama A."/>
            <person name="Anterola A."/>
            <person name="Aoki S."/>
            <person name="Ashton N."/>
            <person name="Barbazuk W.B."/>
            <person name="Barker E."/>
            <person name="Bennetzen J."/>
            <person name="Bezanilla M."/>
            <person name="Blankenship R."/>
            <person name="Cho S.H."/>
            <person name="Dutcher S."/>
            <person name="Estelle M."/>
            <person name="Fawcett J.A."/>
            <person name="Gundlach H."/>
            <person name="Hanada K."/>
            <person name="Heyl A."/>
            <person name="Hicks K.A."/>
            <person name="Hugh J."/>
            <person name="Lohr M."/>
            <person name="Mayer K."/>
            <person name="Melkozernov A."/>
            <person name="Murata T."/>
            <person name="Nelson D."/>
            <person name="Pils B."/>
            <person name="Prigge M."/>
            <person name="Reiss B."/>
            <person name="Renner T."/>
            <person name="Rombauts S."/>
            <person name="Rushton P."/>
            <person name="Sanderfoot A."/>
            <person name="Schween G."/>
            <person name="Shiu S.-H."/>
            <person name="Stueber K."/>
            <person name="Theodoulou F.L."/>
            <person name="Tu H."/>
            <person name="Van de Peer Y."/>
            <person name="Verrier P.J."/>
            <person name="Waters E."/>
            <person name="Wood A."/>
            <person name="Yang L."/>
            <person name="Cove D."/>
            <person name="Cuming A."/>
            <person name="Hasebe M."/>
            <person name="Lucas S."/>
            <person name="Mishler D.B."/>
            <person name="Reski R."/>
            <person name="Grigoriev I."/>
            <person name="Quatrano R.S."/>
            <person name="Boore J.L."/>
        </authorList>
    </citation>
    <scope>NUCLEOTIDE SEQUENCE [LARGE SCALE GENOMIC DNA]</scope>
    <source>
        <strain evidence="3 4">cv. Gransden 2004</strain>
    </source>
</reference>
<dbReference type="InterPro" id="IPR016181">
    <property type="entry name" value="Acyl_CoA_acyltransferase"/>
</dbReference>
<dbReference type="GeneID" id="112288142"/>
<dbReference type="SUPFAM" id="SSF55729">
    <property type="entry name" value="Acyl-CoA N-acyltransferases (Nat)"/>
    <property type="match status" value="1"/>
</dbReference>
<sequence>MSLPNLLPSCKLDRATVDCTCSALVCVPDGGLKSLPLVRIPSRRVSWRCSQRKRALGQCLRISACAAPPCERLGVSSTPAEKVRFTGLDFNPSALQSFEGLVFQEARSLELIHAAAYLRALSFHTYPEGRSEESLKLHRKMKTDDEFRYLKSKVGGLQQGYKRIVCILALYPLSSLADSSVVELHPALKVILANGKEYVLAGSLDLNQGIVLPGETVRKKTQVVSFNSFLAKRSSPLTFPAPPIKIQSPAPERGRGYISNVCVAPSLRQRGVGKALLQQAQNVAHSWGINSLYVHVVPTNEAAVKLYNKGGFTFEKEDVSVTSRPGQPMRLLLVKTI</sequence>
<dbReference type="EMBL" id="ABEU02000011">
    <property type="protein sequence ID" value="PNR44849.1"/>
    <property type="molecule type" value="Genomic_DNA"/>
</dbReference>
<dbReference type="Pfam" id="PF00583">
    <property type="entry name" value="Acetyltransf_1"/>
    <property type="match status" value="1"/>
</dbReference>
<dbReference type="GO" id="GO:0016747">
    <property type="term" value="F:acyltransferase activity, transferring groups other than amino-acyl groups"/>
    <property type="evidence" value="ECO:0007669"/>
    <property type="project" value="InterPro"/>
</dbReference>
<reference evidence="3" key="3">
    <citation type="submission" date="2020-12" db="UniProtKB">
        <authorList>
            <consortium name="EnsemblPlants"/>
        </authorList>
    </citation>
    <scope>IDENTIFICATION</scope>
</reference>
<dbReference type="EnsemblPlants" id="Pp3c11_5280V3.1">
    <property type="protein sequence ID" value="Pp3c11_5280V3.1"/>
    <property type="gene ID" value="Pp3c11_5280"/>
</dbReference>
<dbReference type="KEGG" id="ppp:112288142"/>
<protein>
    <recommendedName>
        <fullName evidence="1">N-acetyltransferase domain-containing protein</fullName>
    </recommendedName>
</protein>
<dbReference type="Gramene" id="Pp3c11_5280V3.1">
    <property type="protein sequence ID" value="Pp3c11_5280V3.1"/>
    <property type="gene ID" value="Pp3c11_5280"/>
</dbReference>
<dbReference type="Proteomes" id="UP000006727">
    <property type="component" value="Chromosome 11"/>
</dbReference>
<evidence type="ECO:0000259" key="1">
    <source>
        <dbReference type="PROSITE" id="PS51186"/>
    </source>
</evidence>
<dbReference type="STRING" id="3218.A0A2K1JTJ2"/>
<dbReference type="GO" id="GO:0009507">
    <property type="term" value="C:chloroplast"/>
    <property type="evidence" value="ECO:0000318"/>
    <property type="project" value="GO_Central"/>
</dbReference>
<dbReference type="PROSITE" id="PS51186">
    <property type="entry name" value="GNAT"/>
    <property type="match status" value="1"/>
</dbReference>
<gene>
    <name evidence="3" type="primary">LOC112288142</name>
    <name evidence="2" type="ORF">PHYPA_014619</name>
</gene>
<keyword evidence="4" id="KW-1185">Reference proteome</keyword>
<dbReference type="FunFam" id="3.40.630.30:FF:000358">
    <property type="entry name" value="Predicted protein"/>
    <property type="match status" value="1"/>
</dbReference>
<dbReference type="OrthoDB" id="41532at2759"/>
<dbReference type="AlphaFoldDB" id="A0A2K1JTJ2"/>
<accession>A0A2K1JTJ2</accession>
<dbReference type="EnsemblPlants" id="Pp3c11_5280V3.6">
    <property type="protein sequence ID" value="Pp3c11_5280V3.6"/>
    <property type="gene ID" value="Pp3c11_5280"/>
</dbReference>
<dbReference type="PANTHER" id="PTHR47876">
    <property type="entry name" value="OS08G0260000 PROTEIN"/>
    <property type="match status" value="1"/>
</dbReference>
<evidence type="ECO:0000313" key="4">
    <source>
        <dbReference type="Proteomes" id="UP000006727"/>
    </source>
</evidence>
<reference evidence="2 4" key="2">
    <citation type="journal article" date="2018" name="Plant J.">
        <title>The Physcomitrella patens chromosome-scale assembly reveals moss genome structure and evolution.</title>
        <authorList>
            <person name="Lang D."/>
            <person name="Ullrich K.K."/>
            <person name="Murat F."/>
            <person name="Fuchs J."/>
            <person name="Jenkins J."/>
            <person name="Haas F.B."/>
            <person name="Piednoel M."/>
            <person name="Gundlach H."/>
            <person name="Van Bel M."/>
            <person name="Meyberg R."/>
            <person name="Vives C."/>
            <person name="Morata J."/>
            <person name="Symeonidi A."/>
            <person name="Hiss M."/>
            <person name="Muchero W."/>
            <person name="Kamisugi Y."/>
            <person name="Saleh O."/>
            <person name="Blanc G."/>
            <person name="Decker E.L."/>
            <person name="van Gessel N."/>
            <person name="Grimwood J."/>
            <person name="Hayes R.D."/>
            <person name="Graham S.W."/>
            <person name="Gunter L.E."/>
            <person name="McDaniel S.F."/>
            <person name="Hoernstein S.N.W."/>
            <person name="Larsson A."/>
            <person name="Li F.W."/>
            <person name="Perroud P.F."/>
            <person name="Phillips J."/>
            <person name="Ranjan P."/>
            <person name="Rokshar D.S."/>
            <person name="Rothfels C.J."/>
            <person name="Schneider L."/>
            <person name="Shu S."/>
            <person name="Stevenson D.W."/>
            <person name="Thummler F."/>
            <person name="Tillich M."/>
            <person name="Villarreal Aguilar J.C."/>
            <person name="Widiez T."/>
            <person name="Wong G.K."/>
            <person name="Wymore A."/>
            <person name="Zhang Y."/>
            <person name="Zimmer A.D."/>
            <person name="Quatrano R.S."/>
            <person name="Mayer K.F.X."/>
            <person name="Goodstein D."/>
            <person name="Casacuberta J.M."/>
            <person name="Vandepoele K."/>
            <person name="Reski R."/>
            <person name="Cuming A.C."/>
            <person name="Tuskan G.A."/>
            <person name="Maumus F."/>
            <person name="Salse J."/>
            <person name="Schmutz J."/>
            <person name="Rensing S.A."/>
        </authorList>
    </citation>
    <scope>NUCLEOTIDE SEQUENCE [LARGE SCALE GENOMIC DNA]</scope>
    <source>
        <strain evidence="3 4">cv. Gransden 2004</strain>
    </source>
</reference>
<evidence type="ECO:0000313" key="3">
    <source>
        <dbReference type="EnsemblPlants" id="Pp3c11_5280V3.1"/>
    </source>
</evidence>
<dbReference type="RefSeq" id="XP_024387788.1">
    <property type="nucleotide sequence ID" value="XM_024532020.1"/>
</dbReference>
<dbReference type="InterPro" id="IPR000182">
    <property type="entry name" value="GNAT_dom"/>
</dbReference>
<dbReference type="PaxDb" id="3218-PP1S389_55V6.1"/>
<dbReference type="PANTHER" id="PTHR47876:SF2">
    <property type="entry name" value="GCN5-RELATED N-ACETYLTRANSFERASE 7, CHLOROPLASTIC"/>
    <property type="match status" value="1"/>
</dbReference>
<dbReference type="CDD" id="cd04301">
    <property type="entry name" value="NAT_SF"/>
    <property type="match status" value="1"/>
</dbReference>
<proteinExistence type="predicted"/>
<dbReference type="Gene3D" id="3.40.630.30">
    <property type="match status" value="1"/>
</dbReference>
<dbReference type="Gramene" id="Pp3c11_5280V3.6">
    <property type="protein sequence ID" value="Pp3c11_5280V3.6"/>
    <property type="gene ID" value="Pp3c11_5280"/>
</dbReference>
<evidence type="ECO:0000313" key="2">
    <source>
        <dbReference type="EMBL" id="PNR44849.1"/>
    </source>
</evidence>
<feature type="domain" description="N-acetyltransferase" evidence="1">
    <location>
        <begin position="251"/>
        <end position="334"/>
    </location>
</feature>
<name>A0A2K1JTJ2_PHYPA</name>
<organism evidence="2">
    <name type="scientific">Physcomitrium patens</name>
    <name type="common">Spreading-leaved earth moss</name>
    <name type="synonym">Physcomitrella patens</name>
    <dbReference type="NCBI Taxonomy" id="3218"/>
    <lineage>
        <taxon>Eukaryota</taxon>
        <taxon>Viridiplantae</taxon>
        <taxon>Streptophyta</taxon>
        <taxon>Embryophyta</taxon>
        <taxon>Bryophyta</taxon>
        <taxon>Bryophytina</taxon>
        <taxon>Bryopsida</taxon>
        <taxon>Funariidae</taxon>
        <taxon>Funariales</taxon>
        <taxon>Funariaceae</taxon>
        <taxon>Physcomitrium</taxon>
    </lineage>
</organism>
<dbReference type="FunCoup" id="A0A2K1JTJ2">
    <property type="interactions" value="1523"/>
</dbReference>